<accession>A0ABZ3A2D4</accession>
<dbReference type="Proteomes" id="UP001448858">
    <property type="component" value="Chromosome"/>
</dbReference>
<gene>
    <name evidence="2" type="ORF">AAE021_08955</name>
</gene>
<dbReference type="GO" id="GO:0032259">
    <property type="term" value="P:methylation"/>
    <property type="evidence" value="ECO:0007669"/>
    <property type="project" value="UniProtKB-KW"/>
</dbReference>
<keyword evidence="2" id="KW-0808">Transferase</keyword>
<dbReference type="InterPro" id="IPR041698">
    <property type="entry name" value="Methyltransf_25"/>
</dbReference>
<evidence type="ECO:0000313" key="3">
    <source>
        <dbReference type="Proteomes" id="UP001448858"/>
    </source>
</evidence>
<dbReference type="GO" id="GO:0008168">
    <property type="term" value="F:methyltransferase activity"/>
    <property type="evidence" value="ECO:0007669"/>
    <property type="project" value="UniProtKB-KW"/>
</dbReference>
<keyword evidence="3" id="KW-1185">Reference proteome</keyword>
<dbReference type="InterPro" id="IPR029063">
    <property type="entry name" value="SAM-dependent_MTases_sf"/>
</dbReference>
<keyword evidence="2" id="KW-0489">Methyltransferase</keyword>
<evidence type="ECO:0000259" key="1">
    <source>
        <dbReference type="Pfam" id="PF13649"/>
    </source>
</evidence>
<dbReference type="SUPFAM" id="SSF53335">
    <property type="entry name" value="S-adenosyl-L-methionine-dependent methyltransferases"/>
    <property type="match status" value="1"/>
</dbReference>
<dbReference type="CDD" id="cd02440">
    <property type="entry name" value="AdoMet_MTases"/>
    <property type="match status" value="1"/>
</dbReference>
<dbReference type="EC" id="2.1.-.-" evidence="2"/>
<protein>
    <submittedName>
        <fullName evidence="2">Class I SAM-dependent methyltransferase</fullName>
        <ecNumber evidence="2">2.1.-.-</ecNumber>
    </submittedName>
</protein>
<name>A0ABZ3A2D4_9MICC</name>
<feature type="domain" description="Methyltransferase" evidence="1">
    <location>
        <begin position="25"/>
        <end position="122"/>
    </location>
</feature>
<dbReference type="EMBL" id="CP151657">
    <property type="protein sequence ID" value="WZP17664.1"/>
    <property type="molecule type" value="Genomic_DNA"/>
</dbReference>
<organism evidence="2 3">
    <name type="scientific">Arthrobacter citreus</name>
    <dbReference type="NCBI Taxonomy" id="1670"/>
    <lineage>
        <taxon>Bacteria</taxon>
        <taxon>Bacillati</taxon>
        <taxon>Actinomycetota</taxon>
        <taxon>Actinomycetes</taxon>
        <taxon>Micrococcales</taxon>
        <taxon>Micrococcaceae</taxon>
        <taxon>Arthrobacter</taxon>
    </lineage>
</organism>
<evidence type="ECO:0000313" key="2">
    <source>
        <dbReference type="EMBL" id="WZP17664.1"/>
    </source>
</evidence>
<dbReference type="RefSeq" id="WP_342025257.1">
    <property type="nucleotide sequence ID" value="NZ_CP151657.1"/>
</dbReference>
<reference evidence="2 3" key="1">
    <citation type="submission" date="2024-04" db="EMBL/GenBank/DDBJ databases">
        <title>Arthrobacter sp. from Plains bison fecal sample.</title>
        <authorList>
            <person name="Ruzzini A."/>
        </authorList>
    </citation>
    <scope>NUCLEOTIDE SEQUENCE [LARGE SCALE GENOMIC DNA]</scope>
    <source>
        <strain evidence="2 3">EINP1</strain>
    </source>
</reference>
<sequence length="173" mass="18517">MPASSIPDRVRWAVGLLDLSAADRVLEIGCGPGAAAELICPQLDSGFLLAVDRSGRAAARTRSRNASHVAAGRLKVLEASLAQLPDSAGLFDVAFSLNVNVFWTDPQGPELDVLFRSLRPDGRLAILFGPDPGHHPNAADHEGVIADQALHRGFRDARTLREKRGTGVLLRRS</sequence>
<proteinExistence type="predicted"/>
<dbReference type="Gene3D" id="3.40.50.150">
    <property type="entry name" value="Vaccinia Virus protein VP39"/>
    <property type="match status" value="1"/>
</dbReference>
<dbReference type="Pfam" id="PF13649">
    <property type="entry name" value="Methyltransf_25"/>
    <property type="match status" value="1"/>
</dbReference>